<protein>
    <submittedName>
        <fullName evidence="2">Uncharacterized protein</fullName>
    </submittedName>
</protein>
<evidence type="ECO:0000313" key="3">
    <source>
        <dbReference type="Proteomes" id="UP001234178"/>
    </source>
</evidence>
<comment type="caution">
    <text evidence="2">The sequence shown here is derived from an EMBL/GenBank/DDBJ whole genome shotgun (WGS) entry which is preliminary data.</text>
</comment>
<keyword evidence="3" id="KW-1185">Reference proteome</keyword>
<proteinExistence type="predicted"/>
<dbReference type="Proteomes" id="UP001234178">
    <property type="component" value="Unassembled WGS sequence"/>
</dbReference>
<feature type="compositionally biased region" description="Basic and acidic residues" evidence="1">
    <location>
        <begin position="184"/>
        <end position="195"/>
    </location>
</feature>
<gene>
    <name evidence="2" type="ORF">OUZ56_008557</name>
</gene>
<sequence>MTAVMTSVLQVITTVTMIGFLMWNCAVAASAAAAGTGSYRIRSRPPAGTTHQSRSSSTGMSRSSSGGGSNWQDVYIAGFLALSDHEIEAPLGQGVMPAITLALRHLANSSFLHEYRLRLLYNDTQFSLVFFRFLAFSRVFSRFLASFDDDDDEDDTDGKRCLCHPRGCSITQNELSKKKSSQHNNEKNISNERRG</sequence>
<feature type="region of interest" description="Disordered" evidence="1">
    <location>
        <begin position="173"/>
        <end position="195"/>
    </location>
</feature>
<evidence type="ECO:0000256" key="1">
    <source>
        <dbReference type="SAM" id="MobiDB-lite"/>
    </source>
</evidence>
<accession>A0ABR0ADB7</accession>
<feature type="region of interest" description="Disordered" evidence="1">
    <location>
        <begin position="42"/>
        <end position="68"/>
    </location>
</feature>
<name>A0ABR0ADB7_9CRUS</name>
<organism evidence="2 3">
    <name type="scientific">Daphnia magna</name>
    <dbReference type="NCBI Taxonomy" id="35525"/>
    <lineage>
        <taxon>Eukaryota</taxon>
        <taxon>Metazoa</taxon>
        <taxon>Ecdysozoa</taxon>
        <taxon>Arthropoda</taxon>
        <taxon>Crustacea</taxon>
        <taxon>Branchiopoda</taxon>
        <taxon>Diplostraca</taxon>
        <taxon>Cladocera</taxon>
        <taxon>Anomopoda</taxon>
        <taxon>Daphniidae</taxon>
        <taxon>Daphnia</taxon>
    </lineage>
</organism>
<reference evidence="2 3" key="1">
    <citation type="journal article" date="2023" name="Nucleic Acids Res.">
        <title>The hologenome of Daphnia magna reveals possible DNA methylation and microbiome-mediated evolution of the host genome.</title>
        <authorList>
            <person name="Chaturvedi A."/>
            <person name="Li X."/>
            <person name="Dhandapani V."/>
            <person name="Marshall H."/>
            <person name="Kissane S."/>
            <person name="Cuenca-Cambronero M."/>
            <person name="Asole G."/>
            <person name="Calvet F."/>
            <person name="Ruiz-Romero M."/>
            <person name="Marangio P."/>
            <person name="Guigo R."/>
            <person name="Rago D."/>
            <person name="Mirbahai L."/>
            <person name="Eastwood N."/>
            <person name="Colbourne J.K."/>
            <person name="Zhou J."/>
            <person name="Mallon E."/>
            <person name="Orsini L."/>
        </authorList>
    </citation>
    <scope>NUCLEOTIDE SEQUENCE [LARGE SCALE GENOMIC DNA]</scope>
    <source>
        <strain evidence="2">LRV0_1</strain>
    </source>
</reference>
<feature type="compositionally biased region" description="Low complexity" evidence="1">
    <location>
        <begin position="53"/>
        <end position="64"/>
    </location>
</feature>
<dbReference type="EMBL" id="JAOYFB010000037">
    <property type="protein sequence ID" value="KAK4023126.1"/>
    <property type="molecule type" value="Genomic_DNA"/>
</dbReference>
<dbReference type="Gene3D" id="3.40.50.2300">
    <property type="match status" value="1"/>
</dbReference>
<evidence type="ECO:0000313" key="2">
    <source>
        <dbReference type="EMBL" id="KAK4023126.1"/>
    </source>
</evidence>